<dbReference type="GeneID" id="55535631"/>
<reference evidence="1 2" key="1">
    <citation type="submission" date="2018-01" db="EMBL/GenBank/DDBJ databases">
        <title>Species boundaries and ecological features among Paraburkholderia terrae DSMZ17804T, P. hospita DSMZ17164T and P. caribensis DSMZ13236T.</title>
        <authorList>
            <person name="Pratama A.A."/>
        </authorList>
    </citation>
    <scope>NUCLEOTIDE SEQUENCE [LARGE SCALE GENOMIC DNA]</scope>
    <source>
        <strain evidence="1 2">DSM 17164</strain>
    </source>
</reference>
<accession>A0AAN1JKI8</accession>
<proteinExistence type="predicted"/>
<protein>
    <submittedName>
        <fullName evidence="1">Uncharacterized protein</fullName>
    </submittedName>
</protein>
<dbReference type="SUPFAM" id="SSF63829">
    <property type="entry name" value="Calcium-dependent phosphotriesterase"/>
    <property type="match status" value="1"/>
</dbReference>
<organism evidence="1 2">
    <name type="scientific">Paraburkholderia hospita</name>
    <dbReference type="NCBI Taxonomy" id="169430"/>
    <lineage>
        <taxon>Bacteria</taxon>
        <taxon>Pseudomonadati</taxon>
        <taxon>Pseudomonadota</taxon>
        <taxon>Betaproteobacteria</taxon>
        <taxon>Burkholderiales</taxon>
        <taxon>Burkholderiaceae</taxon>
        <taxon>Paraburkholderia</taxon>
    </lineage>
</organism>
<dbReference type="InterPro" id="IPR011042">
    <property type="entry name" value="6-blade_b-propeller_TolB-like"/>
</dbReference>
<sequence length="438" mass="44734">MAIYVGVLRDTVNVYDDKAVGDAVPVRSIHGPSTGFDGVVDVVLDSLGNLYVGNAAPSTITVYTSTADGDAAPIRIIRGGNTGLAIPGSLAIDSADNLYVLNTGGVPSHRKITVYGPGASGDVAPIRTLTGIQVGDIGNLNGIAIDNFDNLYLSQDDMPRIISVYPPGANGSVAPIRTISGGSTGLAIPSQMAFDSFNNLYVSDGIDILVFDPGASGDAAPIRKISGPSTGIVDDFDLAVDAAGLVYVGNFPTDLSAGSVTVYSAGASGDAAPIRTISGIDTGIGVPSGGIAISKEPAVTTQDNWRWCNKCEGLFFAADTTSGACAAGGGHNYAESGNYVLAIAPAAGQDNWRWCHKCEGLFFAGDTTTGACTAGGGHDYRGSGDYVLRAAPETGQDNWRWCHKCEGLFFAGDTTTGACPAGGGHDYKGSGNYVLASH</sequence>
<evidence type="ECO:0000313" key="2">
    <source>
        <dbReference type="Proteomes" id="UP000236649"/>
    </source>
</evidence>
<dbReference type="KEGG" id="phs:C2L64_45950"/>
<dbReference type="EMBL" id="CP026108">
    <property type="protein sequence ID" value="AUT75687.1"/>
    <property type="molecule type" value="Genomic_DNA"/>
</dbReference>
<dbReference type="Proteomes" id="UP000236649">
    <property type="component" value="Chromosome 4"/>
</dbReference>
<dbReference type="RefSeq" id="WP_103153996.1">
    <property type="nucleotide sequence ID" value="NZ_CP026108.1"/>
</dbReference>
<gene>
    <name evidence="1" type="ORF">C2L64_45950</name>
</gene>
<evidence type="ECO:0000313" key="1">
    <source>
        <dbReference type="EMBL" id="AUT75687.1"/>
    </source>
</evidence>
<dbReference type="AlphaFoldDB" id="A0AAN1JKI8"/>
<dbReference type="Gene3D" id="2.120.10.30">
    <property type="entry name" value="TolB, C-terminal domain"/>
    <property type="match status" value="1"/>
</dbReference>
<name>A0AAN1JKI8_9BURK</name>